<protein>
    <submittedName>
        <fullName evidence="10">FtsX-like permease family protein</fullName>
    </submittedName>
</protein>
<feature type="transmembrane region" description="Helical" evidence="7">
    <location>
        <begin position="15"/>
        <end position="39"/>
    </location>
</feature>
<reference evidence="10 11" key="1">
    <citation type="submission" date="2019-11" db="EMBL/GenBank/DDBJ databases">
        <title>Identification of a novel strain.</title>
        <authorList>
            <person name="Xu Q."/>
            <person name="Wang G."/>
        </authorList>
    </citation>
    <scope>NUCLEOTIDE SEQUENCE [LARGE SCALE GENOMIC DNA]</scope>
    <source>
        <strain evidence="11">xq</strain>
    </source>
</reference>
<evidence type="ECO:0000313" key="10">
    <source>
        <dbReference type="EMBL" id="MTD95713.1"/>
    </source>
</evidence>
<gene>
    <name evidence="10" type="ORF">GIW81_15340</name>
</gene>
<keyword evidence="6 7" id="KW-0472">Membrane</keyword>
<dbReference type="Pfam" id="PF12704">
    <property type="entry name" value="MacB_PCD"/>
    <property type="match status" value="1"/>
</dbReference>
<dbReference type="InterPro" id="IPR025857">
    <property type="entry name" value="MacB_PCD"/>
</dbReference>
<dbReference type="InterPro" id="IPR005891">
    <property type="entry name" value="DevC"/>
</dbReference>
<evidence type="ECO:0000259" key="8">
    <source>
        <dbReference type="Pfam" id="PF02687"/>
    </source>
</evidence>
<evidence type="ECO:0000256" key="1">
    <source>
        <dbReference type="ARBA" id="ARBA00004651"/>
    </source>
</evidence>
<dbReference type="InterPro" id="IPR003838">
    <property type="entry name" value="ABC3_permease_C"/>
</dbReference>
<evidence type="ECO:0000256" key="3">
    <source>
        <dbReference type="ARBA" id="ARBA00022475"/>
    </source>
</evidence>
<feature type="domain" description="ABC3 transporter permease C-terminal" evidence="8">
    <location>
        <begin position="259"/>
        <end position="369"/>
    </location>
</feature>
<evidence type="ECO:0000256" key="5">
    <source>
        <dbReference type="ARBA" id="ARBA00022989"/>
    </source>
</evidence>
<dbReference type="PANTHER" id="PTHR43738">
    <property type="entry name" value="ABC TRANSPORTER, MEMBRANE PROTEIN"/>
    <property type="match status" value="1"/>
</dbReference>
<keyword evidence="4 7" id="KW-0812">Transmembrane</keyword>
<feature type="transmembrane region" description="Helical" evidence="7">
    <location>
        <begin position="333"/>
        <end position="362"/>
    </location>
</feature>
<feature type="domain" description="MacB-like periplasmic core" evidence="9">
    <location>
        <begin position="18"/>
        <end position="222"/>
    </location>
</feature>
<feature type="transmembrane region" description="Helical" evidence="7">
    <location>
        <begin position="302"/>
        <end position="326"/>
    </location>
</feature>
<keyword evidence="2" id="KW-0813">Transport</keyword>
<keyword evidence="11" id="KW-1185">Reference proteome</keyword>
<organism evidence="10 11">
    <name type="scientific">Hyphomicrobium album</name>
    <dbReference type="NCBI Taxonomy" id="2665159"/>
    <lineage>
        <taxon>Bacteria</taxon>
        <taxon>Pseudomonadati</taxon>
        <taxon>Pseudomonadota</taxon>
        <taxon>Alphaproteobacteria</taxon>
        <taxon>Hyphomicrobiales</taxon>
        <taxon>Hyphomicrobiaceae</taxon>
        <taxon>Hyphomicrobium</taxon>
    </lineage>
</organism>
<evidence type="ECO:0000256" key="6">
    <source>
        <dbReference type="ARBA" id="ARBA00023136"/>
    </source>
</evidence>
<dbReference type="GO" id="GO:0005886">
    <property type="term" value="C:plasma membrane"/>
    <property type="evidence" value="ECO:0007669"/>
    <property type="project" value="UniProtKB-SubCell"/>
</dbReference>
<evidence type="ECO:0000256" key="2">
    <source>
        <dbReference type="ARBA" id="ARBA00022448"/>
    </source>
</evidence>
<accession>A0A6I3KMN6</accession>
<keyword evidence="3" id="KW-1003">Cell membrane</keyword>
<evidence type="ECO:0000256" key="4">
    <source>
        <dbReference type="ARBA" id="ARBA00022692"/>
    </source>
</evidence>
<evidence type="ECO:0000259" key="9">
    <source>
        <dbReference type="Pfam" id="PF12704"/>
    </source>
</evidence>
<dbReference type="Proteomes" id="UP000440694">
    <property type="component" value="Unassembled WGS sequence"/>
</dbReference>
<dbReference type="InterPro" id="IPR051125">
    <property type="entry name" value="ABC-4/HrtB_transporter"/>
</dbReference>
<dbReference type="PIRSF" id="PIRSF031773">
    <property type="entry name" value="DevC"/>
    <property type="match status" value="1"/>
</dbReference>
<comment type="caution">
    <text evidence="10">The sequence shown here is derived from an EMBL/GenBank/DDBJ whole genome shotgun (WGS) entry which is preliminary data.</text>
</comment>
<keyword evidence="5 7" id="KW-1133">Transmembrane helix</keyword>
<dbReference type="Pfam" id="PF02687">
    <property type="entry name" value="FtsX"/>
    <property type="match status" value="1"/>
</dbReference>
<feature type="transmembrane region" description="Helical" evidence="7">
    <location>
        <begin position="244"/>
        <end position="271"/>
    </location>
</feature>
<comment type="subcellular location">
    <subcellularLocation>
        <location evidence="1">Cell membrane</location>
        <topology evidence="1">Multi-pass membrane protein</topology>
    </subcellularLocation>
</comment>
<dbReference type="EMBL" id="WMBQ01000002">
    <property type="protein sequence ID" value="MTD95713.1"/>
    <property type="molecule type" value="Genomic_DNA"/>
</dbReference>
<proteinExistence type="predicted"/>
<dbReference type="PANTHER" id="PTHR43738:SF1">
    <property type="entry name" value="HEMIN TRANSPORT SYSTEM PERMEASE PROTEIN HRTB-RELATED"/>
    <property type="match status" value="1"/>
</dbReference>
<dbReference type="RefSeq" id="WP_154740800.1">
    <property type="nucleotide sequence ID" value="NZ_WMBQ01000002.1"/>
</dbReference>
<name>A0A6I3KMN6_9HYPH</name>
<dbReference type="AlphaFoldDB" id="A0A6I3KMN6"/>
<evidence type="ECO:0000313" key="11">
    <source>
        <dbReference type="Proteomes" id="UP000440694"/>
    </source>
</evidence>
<sequence>MAGKLAYRNLFHDRLSLIVTLTGIVFSVVLVAVQCGLYIGSERMIAAMLDQSKGDLWVAPLGTKSFDDPSLLIGHEKYSVLSTKGVAGSEELVVGFAAWRKPKGGMTAVLIVGSDHEDGTLKPWNLVAGNLGDLDAPLSVAVDDTYFKDLGVENNGETAEINGMRVKIAAVTHAIRSFTTLPYVFTSLNLARTLLDAGSNQSSYTLVRLEPGADIETVRADLMARLQDREILTQQEFRNRSVDYWLFQTGAGSALIAGAALGMIVGVVIVAQTLYSSTKDHLNEFATLRALGASAGYIHKVILFQAMMSAVVGYGIGMVLSMLVIWASKDTTLFIIMTPGLALLLFALTIGMCAIAAVSAIFKVTRIDPAGVFSR</sequence>
<evidence type="ECO:0000256" key="7">
    <source>
        <dbReference type="SAM" id="Phobius"/>
    </source>
</evidence>